<name>A0A1I3RGZ8_9GAMM</name>
<evidence type="ECO:0000259" key="1">
    <source>
        <dbReference type="Pfam" id="PF00535"/>
    </source>
</evidence>
<dbReference type="EMBL" id="FOSD01000001">
    <property type="protein sequence ID" value="SFJ44631.1"/>
    <property type="molecule type" value="Genomic_DNA"/>
</dbReference>
<feature type="domain" description="Glycosyltransferase 2-like" evidence="1">
    <location>
        <begin position="13"/>
        <end position="119"/>
    </location>
</feature>
<dbReference type="Proteomes" id="UP000198841">
    <property type="component" value="Unassembled WGS sequence"/>
</dbReference>
<evidence type="ECO:0000313" key="2">
    <source>
        <dbReference type="EMBL" id="SFJ44631.1"/>
    </source>
</evidence>
<dbReference type="InterPro" id="IPR050834">
    <property type="entry name" value="Glycosyltransf_2"/>
</dbReference>
<dbReference type="InterPro" id="IPR001173">
    <property type="entry name" value="Glyco_trans_2-like"/>
</dbReference>
<reference evidence="2 3" key="1">
    <citation type="submission" date="2016-10" db="EMBL/GenBank/DDBJ databases">
        <authorList>
            <person name="Varghese N."/>
            <person name="Submissions S."/>
        </authorList>
    </citation>
    <scope>NUCLEOTIDE SEQUENCE [LARGE SCALE GENOMIC DNA]</scope>
    <source>
        <strain evidence="2 3">YR512</strain>
    </source>
</reference>
<dbReference type="SUPFAM" id="SSF53448">
    <property type="entry name" value="Nucleotide-diphospho-sugar transferases"/>
    <property type="match status" value="1"/>
</dbReference>
<sequence length="335" mass="38455">MSMMSSHRIPTVSVIIPNWNCAPWLPEAMSSLLRQSSPPEQIIVIDDGSSDSSVAWLTAFAAQHPQVMLLSGERGGVSAARMKGLSVATGDFVYFMDADDFVSTDLFADFRRVQARHEDIDLFCFGAKMFFDLPAAQRHYQTIHQRHVSGLLPGGSTSLRTLMQHQSAHRVVWSSIISRRLIDQLALQFLPIQNHEDAPYMFALYLQARNIYCTSQSYYYKRFMLTSLSQSTRDFSYVKNYFIARESSEQFLRDQQLPVDAALLDSYYQTVMHSCLAQIRKNHMVIPTDWQPQVNQLVRNVLQHSARLKLMWYCPTIYSGLQACREQLGRYSARR</sequence>
<accession>A0A1I3RGZ8</accession>
<evidence type="ECO:0000313" key="3">
    <source>
        <dbReference type="Proteomes" id="UP000198841"/>
    </source>
</evidence>
<dbReference type="InterPro" id="IPR029044">
    <property type="entry name" value="Nucleotide-diphossugar_trans"/>
</dbReference>
<dbReference type="Gene3D" id="3.90.550.10">
    <property type="entry name" value="Spore Coat Polysaccharide Biosynthesis Protein SpsA, Chain A"/>
    <property type="match status" value="1"/>
</dbReference>
<proteinExistence type="predicted"/>
<dbReference type="CDD" id="cd00761">
    <property type="entry name" value="Glyco_tranf_GTA_type"/>
    <property type="match status" value="1"/>
</dbReference>
<dbReference type="PANTHER" id="PTHR43685">
    <property type="entry name" value="GLYCOSYLTRANSFERASE"/>
    <property type="match status" value="1"/>
</dbReference>
<organism evidence="2 3">
    <name type="scientific">Candidatus Pantoea symbiotica</name>
    <dbReference type="NCBI Taxonomy" id="1884370"/>
    <lineage>
        <taxon>Bacteria</taxon>
        <taxon>Pseudomonadati</taxon>
        <taxon>Pseudomonadota</taxon>
        <taxon>Gammaproteobacteria</taxon>
        <taxon>Enterobacterales</taxon>
        <taxon>Erwiniaceae</taxon>
        <taxon>Pantoea</taxon>
    </lineage>
</organism>
<protein>
    <submittedName>
        <fullName evidence="2">Heptose III glucuronosyltransferase</fullName>
    </submittedName>
</protein>
<dbReference type="Pfam" id="PF00535">
    <property type="entry name" value="Glycos_transf_2"/>
    <property type="match status" value="1"/>
</dbReference>
<gene>
    <name evidence="2" type="ORF">SAMN05518863_101513</name>
</gene>
<comment type="caution">
    <text evidence="2">The sequence shown here is derived from an EMBL/GenBank/DDBJ whole genome shotgun (WGS) entry which is preliminary data.</text>
</comment>
<dbReference type="PANTHER" id="PTHR43685:SF2">
    <property type="entry name" value="GLYCOSYLTRANSFERASE 2-LIKE DOMAIN-CONTAINING PROTEIN"/>
    <property type="match status" value="1"/>
</dbReference>
<keyword evidence="3" id="KW-1185">Reference proteome</keyword>